<sequence length="206" mass="22521">MPVPQEVTACQESNQLPMERFNGAGGLNTMVKEDLEDWVDNFKVISLSEVPLGVEGVGQAGSSGTSQSPSTSKSNTTTSSQHMKQLQAQELGLILDFLLPQTFIPSPTKSTTPLSALPPPEVTPIHDDGSVFYDHNPFYGIHSLSRHVLLITKDSGAGGQGSEQMVHRIDSIEQEDEPNDKQIPKGYWQMLLETKEKVRGQYSKGL</sequence>
<protein>
    <submittedName>
        <fullName evidence="1">Uncharacterized protein</fullName>
    </submittedName>
</protein>
<evidence type="ECO:0000313" key="1">
    <source>
        <dbReference type="EMBL" id="KAI9511683.1"/>
    </source>
</evidence>
<gene>
    <name evidence="1" type="ORF">F5148DRAFT_1280486</name>
</gene>
<name>A0ACC0UJ06_9AGAM</name>
<reference evidence="1" key="1">
    <citation type="submission" date="2021-03" db="EMBL/GenBank/DDBJ databases">
        <title>Evolutionary priming and transition to the ectomycorrhizal habit in an iconic lineage of mushroom-forming fungi: is preadaptation a requirement?</title>
        <authorList>
            <consortium name="DOE Joint Genome Institute"/>
            <person name="Looney B.P."/>
            <person name="Miyauchi S."/>
            <person name="Morin E."/>
            <person name="Drula E."/>
            <person name="Courty P.E."/>
            <person name="Chicoki N."/>
            <person name="Fauchery L."/>
            <person name="Kohler A."/>
            <person name="Kuo A."/>
            <person name="LaButti K."/>
            <person name="Pangilinan J."/>
            <person name="Lipzen A."/>
            <person name="Riley R."/>
            <person name="Andreopoulos W."/>
            <person name="He G."/>
            <person name="Johnson J."/>
            <person name="Barry K.W."/>
            <person name="Grigoriev I.V."/>
            <person name="Nagy L."/>
            <person name="Hibbett D."/>
            <person name="Henrissat B."/>
            <person name="Matheny P.B."/>
            <person name="Labbe J."/>
            <person name="Martin A.F."/>
        </authorList>
    </citation>
    <scope>NUCLEOTIDE SEQUENCE</scope>
    <source>
        <strain evidence="1">BPL698</strain>
    </source>
</reference>
<dbReference type="EMBL" id="JAGFNK010000018">
    <property type="protein sequence ID" value="KAI9511683.1"/>
    <property type="molecule type" value="Genomic_DNA"/>
</dbReference>
<comment type="caution">
    <text evidence="1">The sequence shown here is derived from an EMBL/GenBank/DDBJ whole genome shotgun (WGS) entry which is preliminary data.</text>
</comment>
<accession>A0ACC0UJ06</accession>
<keyword evidence="2" id="KW-1185">Reference proteome</keyword>
<proteinExistence type="predicted"/>
<evidence type="ECO:0000313" key="2">
    <source>
        <dbReference type="Proteomes" id="UP001207468"/>
    </source>
</evidence>
<organism evidence="1 2">
    <name type="scientific">Russula earlei</name>
    <dbReference type="NCBI Taxonomy" id="71964"/>
    <lineage>
        <taxon>Eukaryota</taxon>
        <taxon>Fungi</taxon>
        <taxon>Dikarya</taxon>
        <taxon>Basidiomycota</taxon>
        <taxon>Agaricomycotina</taxon>
        <taxon>Agaricomycetes</taxon>
        <taxon>Russulales</taxon>
        <taxon>Russulaceae</taxon>
        <taxon>Russula</taxon>
    </lineage>
</organism>
<dbReference type="Proteomes" id="UP001207468">
    <property type="component" value="Unassembled WGS sequence"/>
</dbReference>